<proteinExistence type="predicted"/>
<reference evidence="2" key="1">
    <citation type="journal article" date="2023" name="Nat. Plants">
        <title>Single-cell RNA sequencing provides a high-resolution roadmap for understanding the multicellular compartmentation of specialized metabolism.</title>
        <authorList>
            <person name="Sun S."/>
            <person name="Shen X."/>
            <person name="Li Y."/>
            <person name="Li Y."/>
            <person name="Wang S."/>
            <person name="Li R."/>
            <person name="Zhang H."/>
            <person name="Shen G."/>
            <person name="Guo B."/>
            <person name="Wei J."/>
            <person name="Xu J."/>
            <person name="St-Pierre B."/>
            <person name="Chen S."/>
            <person name="Sun C."/>
        </authorList>
    </citation>
    <scope>NUCLEOTIDE SEQUENCE [LARGE SCALE GENOMIC DNA]</scope>
</reference>
<keyword evidence="2" id="KW-1185">Reference proteome</keyword>
<gene>
    <name evidence="1" type="ORF">M9H77_18774</name>
</gene>
<accession>A0ACC0B8E6</accession>
<sequence>MENQWSPQQAMDAYLNTLHLAKPLMGDSSSSRSDEPKCTEFLSALAAGNGAKLIIQITTERIITPLTIALAVATKQTGGRFICIIPHHNHHHEPPLIINPSHHHHHHHHLKDVMEFVRGNPCDIIRRLKKIDFIVINGSHDDDEMMMMMKLMWENIDVNPRGCLVVITNIISNRDVGNGIIRRRNLRFIRGSNILFKENYETVTLPVGDGIELIKIRTIPLQVKKNIAVAAAGQMRPIRRYRRFHVTYEN</sequence>
<evidence type="ECO:0000313" key="1">
    <source>
        <dbReference type="EMBL" id="KAI5668921.1"/>
    </source>
</evidence>
<dbReference type="EMBL" id="CM044704">
    <property type="protein sequence ID" value="KAI5668921.1"/>
    <property type="molecule type" value="Genomic_DNA"/>
</dbReference>
<dbReference type="Proteomes" id="UP001060085">
    <property type="component" value="Linkage Group LG04"/>
</dbReference>
<organism evidence="1 2">
    <name type="scientific">Catharanthus roseus</name>
    <name type="common">Madagascar periwinkle</name>
    <name type="synonym">Vinca rosea</name>
    <dbReference type="NCBI Taxonomy" id="4058"/>
    <lineage>
        <taxon>Eukaryota</taxon>
        <taxon>Viridiplantae</taxon>
        <taxon>Streptophyta</taxon>
        <taxon>Embryophyta</taxon>
        <taxon>Tracheophyta</taxon>
        <taxon>Spermatophyta</taxon>
        <taxon>Magnoliopsida</taxon>
        <taxon>eudicotyledons</taxon>
        <taxon>Gunneridae</taxon>
        <taxon>Pentapetalae</taxon>
        <taxon>asterids</taxon>
        <taxon>lamiids</taxon>
        <taxon>Gentianales</taxon>
        <taxon>Apocynaceae</taxon>
        <taxon>Rauvolfioideae</taxon>
        <taxon>Vinceae</taxon>
        <taxon>Catharanthinae</taxon>
        <taxon>Catharanthus</taxon>
    </lineage>
</organism>
<comment type="caution">
    <text evidence="1">The sequence shown here is derived from an EMBL/GenBank/DDBJ whole genome shotgun (WGS) entry which is preliminary data.</text>
</comment>
<evidence type="ECO:0000313" key="2">
    <source>
        <dbReference type="Proteomes" id="UP001060085"/>
    </source>
</evidence>
<name>A0ACC0B8E6_CATRO</name>
<protein>
    <submittedName>
        <fullName evidence="1">Uncharacterized protein</fullName>
    </submittedName>
</protein>